<feature type="transmembrane region" description="Helical" evidence="1">
    <location>
        <begin position="80"/>
        <end position="99"/>
    </location>
</feature>
<reference evidence="2 3" key="1">
    <citation type="submission" date="2023-11" db="EMBL/GenBank/DDBJ databases">
        <authorList>
            <person name="Hedman E."/>
            <person name="Englund M."/>
            <person name="Stromberg M."/>
            <person name="Nyberg Akerstrom W."/>
            <person name="Nylinder S."/>
            <person name="Jareborg N."/>
            <person name="Kallberg Y."/>
            <person name="Kronander E."/>
        </authorList>
    </citation>
    <scope>NUCLEOTIDE SEQUENCE [LARGE SCALE GENOMIC DNA]</scope>
</reference>
<name>A0AAV1KM19_9NEOP</name>
<dbReference type="AlphaFoldDB" id="A0AAV1KM19"/>
<proteinExistence type="predicted"/>
<evidence type="ECO:0000256" key="1">
    <source>
        <dbReference type="SAM" id="Phobius"/>
    </source>
</evidence>
<accession>A0AAV1KM19</accession>
<keyword evidence="3" id="KW-1185">Reference proteome</keyword>
<comment type="caution">
    <text evidence="2">The sequence shown here is derived from an EMBL/GenBank/DDBJ whole genome shotgun (WGS) entry which is preliminary data.</text>
</comment>
<feature type="transmembrane region" description="Helical" evidence="1">
    <location>
        <begin position="120"/>
        <end position="138"/>
    </location>
</feature>
<organism evidence="2 3">
    <name type="scientific">Parnassius mnemosyne</name>
    <name type="common">clouded apollo</name>
    <dbReference type="NCBI Taxonomy" id="213953"/>
    <lineage>
        <taxon>Eukaryota</taxon>
        <taxon>Metazoa</taxon>
        <taxon>Ecdysozoa</taxon>
        <taxon>Arthropoda</taxon>
        <taxon>Hexapoda</taxon>
        <taxon>Insecta</taxon>
        <taxon>Pterygota</taxon>
        <taxon>Neoptera</taxon>
        <taxon>Endopterygota</taxon>
        <taxon>Lepidoptera</taxon>
        <taxon>Glossata</taxon>
        <taxon>Ditrysia</taxon>
        <taxon>Papilionoidea</taxon>
        <taxon>Papilionidae</taxon>
        <taxon>Parnassiinae</taxon>
        <taxon>Parnassini</taxon>
        <taxon>Parnassius</taxon>
        <taxon>Driopa</taxon>
    </lineage>
</organism>
<protein>
    <recommendedName>
        <fullName evidence="4">Nose resistant to fluoxetine protein 6-like</fullName>
    </recommendedName>
</protein>
<keyword evidence="1" id="KW-0472">Membrane</keyword>
<dbReference type="PANTHER" id="PTHR11161:SF0">
    <property type="entry name" value="O-ACYLTRANSFERASE LIKE PROTEIN"/>
    <property type="match status" value="1"/>
</dbReference>
<feature type="transmembrane region" description="Helical" evidence="1">
    <location>
        <begin position="150"/>
        <end position="172"/>
    </location>
</feature>
<dbReference type="EMBL" id="CAVLGL010000068">
    <property type="protein sequence ID" value="CAK1584081.1"/>
    <property type="molecule type" value="Genomic_DNA"/>
</dbReference>
<sequence>MMHILGHNNLAGHVVGMITGYLVYHMQENGKPIGNNKIFSLLTWLMWCALPVIIYVFWLGRMFYIDGYEVSLAFKLLYAATQRVLAGSIATSIIFGLVFRLNDTLCSIFEWRGWVIPSRLSYAVLLVHMNIVSVILGTKTQLGHSSTFFALLNYFSIVTMSFLLALPLYLTVEAPISKMVKRMTDQQDNQYSKKKKN</sequence>
<evidence type="ECO:0008006" key="4">
    <source>
        <dbReference type="Google" id="ProtNLM"/>
    </source>
</evidence>
<keyword evidence="1" id="KW-1133">Transmembrane helix</keyword>
<feature type="transmembrane region" description="Helical" evidence="1">
    <location>
        <begin position="6"/>
        <end position="26"/>
    </location>
</feature>
<dbReference type="Proteomes" id="UP001314205">
    <property type="component" value="Unassembled WGS sequence"/>
</dbReference>
<feature type="transmembrane region" description="Helical" evidence="1">
    <location>
        <begin position="38"/>
        <end position="60"/>
    </location>
</feature>
<dbReference type="PANTHER" id="PTHR11161">
    <property type="entry name" value="O-ACYLTRANSFERASE"/>
    <property type="match status" value="1"/>
</dbReference>
<keyword evidence="1" id="KW-0812">Transmembrane</keyword>
<gene>
    <name evidence="2" type="ORF">PARMNEM_LOCUS5401</name>
</gene>
<evidence type="ECO:0000313" key="3">
    <source>
        <dbReference type="Proteomes" id="UP001314205"/>
    </source>
</evidence>
<evidence type="ECO:0000313" key="2">
    <source>
        <dbReference type="EMBL" id="CAK1584081.1"/>
    </source>
</evidence>
<dbReference type="InterPro" id="IPR052728">
    <property type="entry name" value="O2_lipid_transport_reg"/>
</dbReference>